<organism evidence="1 2">
    <name type="scientific">Rhizobium aouanii</name>
    <dbReference type="NCBI Taxonomy" id="3118145"/>
    <lineage>
        <taxon>Bacteria</taxon>
        <taxon>Pseudomonadati</taxon>
        <taxon>Pseudomonadota</taxon>
        <taxon>Alphaproteobacteria</taxon>
        <taxon>Hyphomicrobiales</taxon>
        <taxon>Rhizobiaceae</taxon>
        <taxon>Rhizobium/Agrobacterium group</taxon>
        <taxon>Rhizobium</taxon>
    </lineage>
</organism>
<reference evidence="1 2" key="1">
    <citation type="submission" date="2024-01" db="EMBL/GenBank/DDBJ databases">
        <title>Draft genome sequences of three bacterial strains isolated from Acacia saligna represent a potential new species within the genus Rhizobium.</title>
        <authorList>
            <person name="Tambong J.T."/>
            <person name="Mnasri B."/>
        </authorList>
    </citation>
    <scope>NUCLEOTIDE SEQUENCE [LARGE SCALE GENOMIC DNA]</scope>
    <source>
        <strain evidence="1 2">1AS12I</strain>
    </source>
</reference>
<proteinExistence type="predicted"/>
<keyword evidence="2" id="KW-1185">Reference proteome</keyword>
<accession>A0ABU8CK21</accession>
<evidence type="ECO:0000313" key="1">
    <source>
        <dbReference type="EMBL" id="MEI1249237.1"/>
    </source>
</evidence>
<sequence>MKPTETLEPDELVYELLDLEHILDAIYDVLRNMEYVKADGSRNVELDRVAALHRITRTHVSWIARATRHFDIPGAYVPDIRKEQADA</sequence>
<dbReference type="EMBL" id="JBAMYC010000007">
    <property type="protein sequence ID" value="MEI1249237.1"/>
    <property type="molecule type" value="Genomic_DNA"/>
</dbReference>
<gene>
    <name evidence="1" type="ORF">V8Q02_14720</name>
</gene>
<dbReference type="Proteomes" id="UP001531129">
    <property type="component" value="Unassembled WGS sequence"/>
</dbReference>
<protein>
    <submittedName>
        <fullName evidence="1">Uncharacterized protein</fullName>
    </submittedName>
</protein>
<dbReference type="RefSeq" id="WP_335913028.1">
    <property type="nucleotide sequence ID" value="NZ_JBAMYB010000007.1"/>
</dbReference>
<comment type="caution">
    <text evidence="1">The sequence shown here is derived from an EMBL/GenBank/DDBJ whole genome shotgun (WGS) entry which is preliminary data.</text>
</comment>
<name>A0ABU8CK21_9HYPH</name>
<evidence type="ECO:0000313" key="2">
    <source>
        <dbReference type="Proteomes" id="UP001531129"/>
    </source>
</evidence>